<sequence length="228" mass="24280">MRILHFSLSINFLHIMLLLPLSIRGFSTKSLPTIHHILVPIASGSEEIETTCITDVLTRFGAEVTVASVTSKTVKMSRGLNIEADCLITSLPFPASSYSAIVLPGGVPGVNHLADCETLKSLLLEHHEQKGLIAAICAAPSKVLSPLNLLNGSPCTGYPSPSFNELIEKNGGILSSDDVVYCPKNNLITSKGPATAMMFGLTVGEYLFGEEKAGEIAGELLMLEEGEE</sequence>
<dbReference type="InterPro" id="IPR006287">
    <property type="entry name" value="DJ-1"/>
</dbReference>
<dbReference type="PANTHER" id="PTHR48094:SF12">
    <property type="entry name" value="PARKINSON DISEASE PROTEIN 7 HOMOLOG"/>
    <property type="match status" value="1"/>
</dbReference>
<proteinExistence type="predicted"/>
<dbReference type="EMBL" id="BRXY01000091">
    <property type="protein sequence ID" value="GMH64159.1"/>
    <property type="molecule type" value="Genomic_DNA"/>
</dbReference>
<protein>
    <recommendedName>
        <fullName evidence="2">DJ-1/PfpI domain-containing protein</fullName>
    </recommendedName>
</protein>
<feature type="signal peptide" evidence="1">
    <location>
        <begin position="1"/>
        <end position="25"/>
    </location>
</feature>
<gene>
    <name evidence="3" type="ORF">TrST_g1166</name>
</gene>
<comment type="caution">
    <text evidence="3">The sequence shown here is derived from an EMBL/GenBank/DDBJ whole genome shotgun (WGS) entry which is preliminary data.</text>
</comment>
<dbReference type="InterPro" id="IPR029062">
    <property type="entry name" value="Class_I_gatase-like"/>
</dbReference>
<dbReference type="AlphaFoldDB" id="A0A9W7E148"/>
<evidence type="ECO:0000259" key="2">
    <source>
        <dbReference type="Pfam" id="PF01965"/>
    </source>
</evidence>
<feature type="chain" id="PRO_5040917638" description="DJ-1/PfpI domain-containing protein" evidence="1">
    <location>
        <begin position="26"/>
        <end position="228"/>
    </location>
</feature>
<dbReference type="CDD" id="cd03135">
    <property type="entry name" value="GATase1_DJ-1"/>
    <property type="match status" value="1"/>
</dbReference>
<dbReference type="PANTHER" id="PTHR48094">
    <property type="entry name" value="PROTEIN/NUCLEIC ACID DEGLYCASE DJ-1-RELATED"/>
    <property type="match status" value="1"/>
</dbReference>
<dbReference type="GO" id="GO:1903189">
    <property type="term" value="P:glyoxal metabolic process"/>
    <property type="evidence" value="ECO:0007669"/>
    <property type="project" value="TreeGrafter"/>
</dbReference>
<dbReference type="Gene3D" id="3.40.50.880">
    <property type="match status" value="1"/>
</dbReference>
<dbReference type="InterPro" id="IPR002818">
    <property type="entry name" value="DJ-1/PfpI"/>
</dbReference>
<dbReference type="NCBIfam" id="TIGR01383">
    <property type="entry name" value="not_thiJ"/>
    <property type="match status" value="1"/>
</dbReference>
<name>A0A9W7E148_9STRA</name>
<accession>A0A9W7E148</accession>
<dbReference type="InterPro" id="IPR050325">
    <property type="entry name" value="Prot/Nucl_acid_deglycase"/>
</dbReference>
<feature type="domain" description="DJ-1/PfpI" evidence="2">
    <location>
        <begin position="36"/>
        <end position="203"/>
    </location>
</feature>
<dbReference type="Pfam" id="PF01965">
    <property type="entry name" value="DJ-1_PfpI"/>
    <property type="match status" value="1"/>
</dbReference>
<dbReference type="Proteomes" id="UP001165085">
    <property type="component" value="Unassembled WGS sequence"/>
</dbReference>
<evidence type="ECO:0000313" key="3">
    <source>
        <dbReference type="EMBL" id="GMH64159.1"/>
    </source>
</evidence>
<evidence type="ECO:0000313" key="4">
    <source>
        <dbReference type="Proteomes" id="UP001165085"/>
    </source>
</evidence>
<dbReference type="OrthoDB" id="543156at2759"/>
<keyword evidence="4" id="KW-1185">Reference proteome</keyword>
<reference evidence="4" key="1">
    <citation type="journal article" date="2023" name="Commun. Biol.">
        <title>Genome analysis of Parmales, the sister group of diatoms, reveals the evolutionary specialization of diatoms from phago-mixotrophs to photoautotrophs.</title>
        <authorList>
            <person name="Ban H."/>
            <person name="Sato S."/>
            <person name="Yoshikawa S."/>
            <person name="Yamada K."/>
            <person name="Nakamura Y."/>
            <person name="Ichinomiya M."/>
            <person name="Sato N."/>
            <person name="Blanc-Mathieu R."/>
            <person name="Endo H."/>
            <person name="Kuwata A."/>
            <person name="Ogata H."/>
        </authorList>
    </citation>
    <scope>NUCLEOTIDE SEQUENCE [LARGE SCALE GENOMIC DNA]</scope>
    <source>
        <strain evidence="4">NIES 3701</strain>
    </source>
</reference>
<dbReference type="GO" id="GO:0005737">
    <property type="term" value="C:cytoplasm"/>
    <property type="evidence" value="ECO:0007669"/>
    <property type="project" value="TreeGrafter"/>
</dbReference>
<organism evidence="3 4">
    <name type="scientific">Triparma strigata</name>
    <dbReference type="NCBI Taxonomy" id="1606541"/>
    <lineage>
        <taxon>Eukaryota</taxon>
        <taxon>Sar</taxon>
        <taxon>Stramenopiles</taxon>
        <taxon>Ochrophyta</taxon>
        <taxon>Bolidophyceae</taxon>
        <taxon>Parmales</taxon>
        <taxon>Triparmaceae</taxon>
        <taxon>Triparma</taxon>
    </lineage>
</organism>
<dbReference type="SUPFAM" id="SSF52317">
    <property type="entry name" value="Class I glutamine amidotransferase-like"/>
    <property type="match status" value="1"/>
</dbReference>
<evidence type="ECO:0000256" key="1">
    <source>
        <dbReference type="SAM" id="SignalP"/>
    </source>
</evidence>
<keyword evidence="1" id="KW-0732">Signal</keyword>